<reference evidence="11 12" key="1">
    <citation type="journal article" date="2014" name="BMC Genomics">
        <title>Comparative genome sequencing reveals chemotype-specific gene clusters in the toxigenic black mold Stachybotrys.</title>
        <authorList>
            <person name="Semeiks J."/>
            <person name="Borek D."/>
            <person name="Otwinowski Z."/>
            <person name="Grishin N.V."/>
        </authorList>
    </citation>
    <scope>NUCLEOTIDE SEQUENCE [LARGE SCALE GENOMIC DNA]</scope>
    <source>
        <strain evidence="11 12">IBT 40285</strain>
    </source>
</reference>
<evidence type="ECO:0000313" key="11">
    <source>
        <dbReference type="EMBL" id="KFA60678.1"/>
    </source>
</evidence>
<comment type="cofactor">
    <cofactor evidence="1">
        <name>Zn(2+)</name>
        <dbReference type="ChEBI" id="CHEBI:29105"/>
    </cofactor>
</comment>
<dbReference type="InParanoid" id="A0A084Q9P3"/>
<dbReference type="PROSITE" id="PS51257">
    <property type="entry name" value="PROKAR_LIPOPROTEIN"/>
    <property type="match status" value="1"/>
</dbReference>
<evidence type="ECO:0000256" key="5">
    <source>
        <dbReference type="ARBA" id="ARBA00022833"/>
    </source>
</evidence>
<name>A0A084Q9P3_STAC4</name>
<gene>
    <name evidence="11" type="ORF">S40285_05079</name>
</gene>
<keyword evidence="5" id="KW-0862">Zinc</keyword>
<dbReference type="Proteomes" id="UP000028524">
    <property type="component" value="Unassembled WGS sequence"/>
</dbReference>
<protein>
    <recommendedName>
        <fullName evidence="10">Peptidase M14 domain-containing protein</fullName>
    </recommendedName>
</protein>
<keyword evidence="3" id="KW-0645">Protease</keyword>
<keyword evidence="4" id="KW-0378">Hydrolase</keyword>
<evidence type="ECO:0000256" key="7">
    <source>
        <dbReference type="PROSITE-ProRule" id="PRU01379"/>
    </source>
</evidence>
<feature type="chain" id="PRO_5001779050" description="Peptidase M14 domain-containing protein" evidence="9">
    <location>
        <begin position="25"/>
        <end position="456"/>
    </location>
</feature>
<feature type="active site" description="Proton donor/acceptor" evidence="7">
    <location>
        <position position="407"/>
    </location>
</feature>
<dbReference type="InterPro" id="IPR000834">
    <property type="entry name" value="Peptidase_M14"/>
</dbReference>
<evidence type="ECO:0000259" key="10">
    <source>
        <dbReference type="PROSITE" id="PS52035"/>
    </source>
</evidence>
<dbReference type="PANTHER" id="PTHR11705:SF143">
    <property type="entry name" value="SLL0236 PROTEIN"/>
    <property type="match status" value="1"/>
</dbReference>
<dbReference type="AlphaFoldDB" id="A0A084Q9P3"/>
<comment type="similarity">
    <text evidence="2 7">Belongs to the peptidase M14 family.</text>
</comment>
<keyword evidence="6" id="KW-0482">Metalloprotease</keyword>
<dbReference type="OMA" id="RYYGKAC"/>
<accession>A0A084Q9P3</accession>
<dbReference type="OrthoDB" id="3626597at2759"/>
<evidence type="ECO:0000256" key="4">
    <source>
        <dbReference type="ARBA" id="ARBA00022801"/>
    </source>
</evidence>
<dbReference type="HOGENOM" id="CLU_018931_0_0_1"/>
<dbReference type="GO" id="GO:0004181">
    <property type="term" value="F:metallocarboxypeptidase activity"/>
    <property type="evidence" value="ECO:0007669"/>
    <property type="project" value="InterPro"/>
</dbReference>
<evidence type="ECO:0000256" key="9">
    <source>
        <dbReference type="SAM" id="SignalP"/>
    </source>
</evidence>
<keyword evidence="12" id="KW-1185">Reference proteome</keyword>
<dbReference type="PROSITE" id="PS52035">
    <property type="entry name" value="PEPTIDASE_M14"/>
    <property type="match status" value="1"/>
</dbReference>
<dbReference type="SUPFAM" id="SSF53187">
    <property type="entry name" value="Zn-dependent exopeptidases"/>
    <property type="match status" value="1"/>
</dbReference>
<evidence type="ECO:0000256" key="1">
    <source>
        <dbReference type="ARBA" id="ARBA00001947"/>
    </source>
</evidence>
<feature type="signal peptide" evidence="9">
    <location>
        <begin position="1"/>
        <end position="24"/>
    </location>
</feature>
<dbReference type="PANTHER" id="PTHR11705">
    <property type="entry name" value="PROTEASE FAMILY M14 CARBOXYPEPTIDASE A,B"/>
    <property type="match status" value="1"/>
</dbReference>
<evidence type="ECO:0000256" key="8">
    <source>
        <dbReference type="SAM" id="MobiDB-lite"/>
    </source>
</evidence>
<keyword evidence="9" id="KW-0732">Signal</keyword>
<evidence type="ECO:0000313" key="12">
    <source>
        <dbReference type="Proteomes" id="UP000028524"/>
    </source>
</evidence>
<evidence type="ECO:0000256" key="6">
    <source>
        <dbReference type="ARBA" id="ARBA00023049"/>
    </source>
</evidence>
<sequence length="456" mass="49925">MKLQPIFFLAGLAQACLLPHELEAERDLHLHGRRTFPSGRTAHRRQSDTGHIDFPIGAGDRFENGTTAPRGLGVDDRPLGSILNVGEVRTALQGLAGKFPDVRPFTAPFTTFENRPVYGAAIGDTPRVFIQSGIHARERGGPDNVLYFISDLLHARDADTGVTYGNKSYTPEQVVTALSAGVVIVPLVNPDGVAHDQATDTCWRKNRNTNSSTPGSPSTVGIDLNRNFNFLWDYRQHFSPHADLGAAASDNPASEVFHGTGPFSEPETRNIAWLQSDYRNLSWFLDLHSYSADILYAWGDDDVQTTDVRQTFTNASYDGDRGILGAADINTTYREYITPADLASQRALSLRMSRTMSAAGDLPYAYMQSVSLYPTSGGSTDYTMSRYYRAIADPSCGVNRVHGLTIEFGVASASAACPFYPNDEQYHNSMRQVSAGLMELLLNAAGKDGEPVRREC</sequence>
<dbReference type="SMART" id="SM00631">
    <property type="entry name" value="Zn_pept"/>
    <property type="match status" value="1"/>
</dbReference>
<dbReference type="GO" id="GO:0008270">
    <property type="term" value="F:zinc ion binding"/>
    <property type="evidence" value="ECO:0007669"/>
    <property type="project" value="InterPro"/>
</dbReference>
<dbReference type="EMBL" id="KL660898">
    <property type="protein sequence ID" value="KFA60678.1"/>
    <property type="molecule type" value="Genomic_DNA"/>
</dbReference>
<dbReference type="GO" id="GO:0006508">
    <property type="term" value="P:proteolysis"/>
    <property type="evidence" value="ECO:0007669"/>
    <property type="project" value="UniProtKB-KW"/>
</dbReference>
<feature type="region of interest" description="Disordered" evidence="8">
    <location>
        <begin position="35"/>
        <end position="73"/>
    </location>
</feature>
<dbReference type="Gene3D" id="3.40.630.10">
    <property type="entry name" value="Zn peptidases"/>
    <property type="match status" value="1"/>
</dbReference>
<proteinExistence type="inferred from homology"/>
<dbReference type="STRING" id="1283841.A0A084Q9P3"/>
<evidence type="ECO:0000256" key="2">
    <source>
        <dbReference type="ARBA" id="ARBA00005988"/>
    </source>
</evidence>
<organism evidence="11 12">
    <name type="scientific">Stachybotrys chlorohalonatus (strain IBT 40285)</name>
    <dbReference type="NCBI Taxonomy" id="1283841"/>
    <lineage>
        <taxon>Eukaryota</taxon>
        <taxon>Fungi</taxon>
        <taxon>Dikarya</taxon>
        <taxon>Ascomycota</taxon>
        <taxon>Pezizomycotina</taxon>
        <taxon>Sordariomycetes</taxon>
        <taxon>Hypocreomycetidae</taxon>
        <taxon>Hypocreales</taxon>
        <taxon>Stachybotryaceae</taxon>
        <taxon>Stachybotrys</taxon>
    </lineage>
</organism>
<evidence type="ECO:0000256" key="3">
    <source>
        <dbReference type="ARBA" id="ARBA00022670"/>
    </source>
</evidence>
<feature type="domain" description="Peptidase M14" evidence="10">
    <location>
        <begin position="81"/>
        <end position="444"/>
    </location>
</feature>
<dbReference type="Pfam" id="PF00246">
    <property type="entry name" value="Peptidase_M14"/>
    <property type="match status" value="1"/>
</dbReference>